<proteinExistence type="predicted"/>
<sequence length="26" mass="3232">MSYREKKKKIMREFILSNCSLKLKQE</sequence>
<evidence type="ECO:0000313" key="1">
    <source>
        <dbReference type="EMBL" id="MBX65379.1"/>
    </source>
</evidence>
<dbReference type="EMBL" id="GGEC01084895">
    <property type="protein sequence ID" value="MBX65379.1"/>
    <property type="molecule type" value="Transcribed_RNA"/>
</dbReference>
<name>A0A2P2QEG3_RHIMU</name>
<reference evidence="1" key="1">
    <citation type="submission" date="2018-02" db="EMBL/GenBank/DDBJ databases">
        <title>Rhizophora mucronata_Transcriptome.</title>
        <authorList>
            <person name="Meera S.P."/>
            <person name="Sreeshan A."/>
            <person name="Augustine A."/>
        </authorList>
    </citation>
    <scope>NUCLEOTIDE SEQUENCE</scope>
    <source>
        <tissue evidence="1">Leaf</tissue>
    </source>
</reference>
<dbReference type="AlphaFoldDB" id="A0A2P2QEG3"/>
<protein>
    <submittedName>
        <fullName evidence="1">Uncharacterized protein</fullName>
    </submittedName>
</protein>
<accession>A0A2P2QEG3</accession>
<organism evidence="1">
    <name type="scientific">Rhizophora mucronata</name>
    <name type="common">Asiatic mangrove</name>
    <dbReference type="NCBI Taxonomy" id="61149"/>
    <lineage>
        <taxon>Eukaryota</taxon>
        <taxon>Viridiplantae</taxon>
        <taxon>Streptophyta</taxon>
        <taxon>Embryophyta</taxon>
        <taxon>Tracheophyta</taxon>
        <taxon>Spermatophyta</taxon>
        <taxon>Magnoliopsida</taxon>
        <taxon>eudicotyledons</taxon>
        <taxon>Gunneridae</taxon>
        <taxon>Pentapetalae</taxon>
        <taxon>rosids</taxon>
        <taxon>fabids</taxon>
        <taxon>Malpighiales</taxon>
        <taxon>Rhizophoraceae</taxon>
        <taxon>Rhizophora</taxon>
    </lineage>
</organism>